<dbReference type="PANTHER" id="PTHR30055:SF234">
    <property type="entry name" value="HTH-TYPE TRANSCRIPTIONAL REGULATOR BETI"/>
    <property type="match status" value="1"/>
</dbReference>
<organism evidence="7 8">
    <name type="scientific">Actinocorallia aurantiaca</name>
    <dbReference type="NCBI Taxonomy" id="46204"/>
    <lineage>
        <taxon>Bacteria</taxon>
        <taxon>Bacillati</taxon>
        <taxon>Actinomycetota</taxon>
        <taxon>Actinomycetes</taxon>
        <taxon>Streptosporangiales</taxon>
        <taxon>Thermomonosporaceae</taxon>
        <taxon>Actinocorallia</taxon>
    </lineage>
</organism>
<feature type="compositionally biased region" description="Polar residues" evidence="5">
    <location>
        <begin position="205"/>
        <end position="214"/>
    </location>
</feature>
<dbReference type="Proteomes" id="UP001501842">
    <property type="component" value="Unassembled WGS sequence"/>
</dbReference>
<accession>A0ABN3ULM5</accession>
<dbReference type="PROSITE" id="PS50977">
    <property type="entry name" value="HTH_TETR_2"/>
    <property type="match status" value="1"/>
</dbReference>
<evidence type="ECO:0000256" key="2">
    <source>
        <dbReference type="ARBA" id="ARBA00023125"/>
    </source>
</evidence>
<evidence type="ECO:0000313" key="8">
    <source>
        <dbReference type="Proteomes" id="UP001501842"/>
    </source>
</evidence>
<comment type="caution">
    <text evidence="7">The sequence shown here is derived from an EMBL/GenBank/DDBJ whole genome shotgun (WGS) entry which is preliminary data.</text>
</comment>
<evidence type="ECO:0000256" key="1">
    <source>
        <dbReference type="ARBA" id="ARBA00023015"/>
    </source>
</evidence>
<dbReference type="InterPro" id="IPR001647">
    <property type="entry name" value="HTH_TetR"/>
</dbReference>
<evidence type="ECO:0000256" key="3">
    <source>
        <dbReference type="ARBA" id="ARBA00023163"/>
    </source>
</evidence>
<gene>
    <name evidence="7" type="ORF">GCM10010439_59070</name>
</gene>
<evidence type="ECO:0000313" key="7">
    <source>
        <dbReference type="EMBL" id="GAA2735106.1"/>
    </source>
</evidence>
<dbReference type="RefSeq" id="WP_344455172.1">
    <property type="nucleotide sequence ID" value="NZ_BAAATZ010000029.1"/>
</dbReference>
<keyword evidence="3" id="KW-0804">Transcription</keyword>
<feature type="region of interest" description="Disordered" evidence="5">
    <location>
        <begin position="189"/>
        <end position="214"/>
    </location>
</feature>
<feature type="domain" description="HTH tetR-type" evidence="6">
    <location>
        <begin position="10"/>
        <end position="70"/>
    </location>
</feature>
<keyword evidence="1" id="KW-0805">Transcription regulation</keyword>
<name>A0ABN3ULM5_9ACTN</name>
<dbReference type="PANTHER" id="PTHR30055">
    <property type="entry name" value="HTH-TYPE TRANSCRIPTIONAL REGULATOR RUTR"/>
    <property type="match status" value="1"/>
</dbReference>
<dbReference type="Pfam" id="PF17925">
    <property type="entry name" value="TetR_C_20"/>
    <property type="match status" value="1"/>
</dbReference>
<evidence type="ECO:0000256" key="4">
    <source>
        <dbReference type="PROSITE-ProRule" id="PRU00335"/>
    </source>
</evidence>
<protein>
    <submittedName>
        <fullName evidence="7">TetR/AcrR family transcriptional regulator</fullName>
    </submittedName>
</protein>
<dbReference type="InterPro" id="IPR041642">
    <property type="entry name" value="KstR_C"/>
</dbReference>
<dbReference type="SUPFAM" id="SSF46689">
    <property type="entry name" value="Homeodomain-like"/>
    <property type="match status" value="1"/>
</dbReference>
<evidence type="ECO:0000256" key="5">
    <source>
        <dbReference type="SAM" id="MobiDB-lite"/>
    </source>
</evidence>
<dbReference type="Gene3D" id="1.10.357.10">
    <property type="entry name" value="Tetracycline Repressor, domain 2"/>
    <property type="match status" value="1"/>
</dbReference>
<proteinExistence type="predicted"/>
<feature type="DNA-binding region" description="H-T-H motif" evidence="4">
    <location>
        <begin position="33"/>
        <end position="52"/>
    </location>
</feature>
<dbReference type="Pfam" id="PF00440">
    <property type="entry name" value="TetR_N"/>
    <property type="match status" value="1"/>
</dbReference>
<keyword evidence="8" id="KW-1185">Reference proteome</keyword>
<evidence type="ECO:0000259" key="6">
    <source>
        <dbReference type="PROSITE" id="PS50977"/>
    </source>
</evidence>
<dbReference type="InterPro" id="IPR050109">
    <property type="entry name" value="HTH-type_TetR-like_transc_reg"/>
</dbReference>
<keyword evidence="2 4" id="KW-0238">DNA-binding</keyword>
<sequence>MQKTRKPLEPEPADTIVRAVLELLEDGGYDAVHLREVARRAQVSLATIYKLFATRDELIVVAVERWMAVNGCAELAPAVPGESLYDGLMRILRHVFEPWERSPRMLEVYHRAQAGPGGERLRGQAMRAIEPTALAMLARCDPDYAGDVALILTHLGYAVVGSFAAHKIDITEILPILERTVHRLTTDNRAAAGVHPRHDHEDSPSLPSDNGGNG</sequence>
<dbReference type="PRINTS" id="PR00455">
    <property type="entry name" value="HTHTETR"/>
</dbReference>
<reference evidence="7 8" key="1">
    <citation type="journal article" date="2019" name="Int. J. Syst. Evol. Microbiol.">
        <title>The Global Catalogue of Microorganisms (GCM) 10K type strain sequencing project: providing services to taxonomists for standard genome sequencing and annotation.</title>
        <authorList>
            <consortium name="The Broad Institute Genomics Platform"/>
            <consortium name="The Broad Institute Genome Sequencing Center for Infectious Disease"/>
            <person name="Wu L."/>
            <person name="Ma J."/>
        </authorList>
    </citation>
    <scope>NUCLEOTIDE SEQUENCE [LARGE SCALE GENOMIC DNA]</scope>
    <source>
        <strain evidence="7 8">JCM 8201</strain>
    </source>
</reference>
<dbReference type="InterPro" id="IPR009057">
    <property type="entry name" value="Homeodomain-like_sf"/>
</dbReference>
<dbReference type="EMBL" id="BAAATZ010000029">
    <property type="protein sequence ID" value="GAA2735106.1"/>
    <property type="molecule type" value="Genomic_DNA"/>
</dbReference>